<feature type="region of interest" description="Disordered" evidence="1">
    <location>
        <begin position="119"/>
        <end position="248"/>
    </location>
</feature>
<organism evidence="2 3">
    <name type="scientific">Discina gigas</name>
    <dbReference type="NCBI Taxonomy" id="1032678"/>
    <lineage>
        <taxon>Eukaryota</taxon>
        <taxon>Fungi</taxon>
        <taxon>Dikarya</taxon>
        <taxon>Ascomycota</taxon>
        <taxon>Pezizomycotina</taxon>
        <taxon>Pezizomycetes</taxon>
        <taxon>Pezizales</taxon>
        <taxon>Discinaceae</taxon>
        <taxon>Discina</taxon>
    </lineage>
</organism>
<keyword evidence="3" id="KW-1185">Reference proteome</keyword>
<accession>A0ABR3GA87</accession>
<gene>
    <name evidence="2" type="ORF">Q9L58_008239</name>
</gene>
<reference evidence="2 3" key="1">
    <citation type="submission" date="2024-02" db="EMBL/GenBank/DDBJ databases">
        <title>Discinaceae phylogenomics.</title>
        <authorList>
            <person name="Dirks A.C."/>
            <person name="James T.Y."/>
        </authorList>
    </citation>
    <scope>NUCLEOTIDE SEQUENCE [LARGE SCALE GENOMIC DNA]</scope>
    <source>
        <strain evidence="2 3">ACD0624</strain>
    </source>
</reference>
<evidence type="ECO:0000256" key="1">
    <source>
        <dbReference type="SAM" id="MobiDB-lite"/>
    </source>
</evidence>
<protein>
    <submittedName>
        <fullName evidence="2">Uncharacterized protein</fullName>
    </submittedName>
</protein>
<dbReference type="Proteomes" id="UP001447188">
    <property type="component" value="Unassembled WGS sequence"/>
</dbReference>
<feature type="region of interest" description="Disordered" evidence="1">
    <location>
        <begin position="39"/>
        <end position="88"/>
    </location>
</feature>
<proteinExistence type="predicted"/>
<feature type="compositionally biased region" description="Polar residues" evidence="1">
    <location>
        <begin position="239"/>
        <end position="248"/>
    </location>
</feature>
<dbReference type="EMBL" id="JBBBZM010000147">
    <property type="protein sequence ID" value="KAL0632865.1"/>
    <property type="molecule type" value="Genomic_DNA"/>
</dbReference>
<evidence type="ECO:0000313" key="2">
    <source>
        <dbReference type="EMBL" id="KAL0632865.1"/>
    </source>
</evidence>
<sequence length="248" mass="27539">MSSSDTASTDSSKHSIEIVSFETQATHLRPQLVFDSALLLLPPSQPSPQEPPQEPPKEKQQDAHTTPHAPSDKVPLHFPLIHPEDAQEIPLDIEGDILGIDSGDDDDDEISAEELALICRTRQQKRGPPPGTARVLKKVRVRKQESSSKRRTKKQKLRVQLQKQDRIEEEMAQFRGKGKTKEPSKPGRRYIPTDSAPGSRPPSSLRFSESCYDEGDLDDDPITCLGNPEVSVEYGLNTPIDNTPSHVT</sequence>
<feature type="compositionally biased region" description="Pro residues" evidence="1">
    <location>
        <begin position="43"/>
        <end position="54"/>
    </location>
</feature>
<comment type="caution">
    <text evidence="2">The sequence shown here is derived from an EMBL/GenBank/DDBJ whole genome shotgun (WGS) entry which is preliminary data.</text>
</comment>
<evidence type="ECO:0000313" key="3">
    <source>
        <dbReference type="Proteomes" id="UP001447188"/>
    </source>
</evidence>
<name>A0ABR3GA87_9PEZI</name>
<feature type="compositionally biased region" description="Acidic residues" evidence="1">
    <location>
        <begin position="211"/>
        <end position="221"/>
    </location>
</feature>